<evidence type="ECO:0000259" key="1">
    <source>
        <dbReference type="PROSITE" id="PS51071"/>
    </source>
</evidence>
<name>A0A224X504_9LACT</name>
<dbReference type="SUPFAM" id="SSF53697">
    <property type="entry name" value="SIS domain"/>
    <property type="match status" value="1"/>
</dbReference>
<dbReference type="InterPro" id="IPR000281">
    <property type="entry name" value="HTH_RpiR"/>
</dbReference>
<evidence type="ECO:0000313" key="4">
    <source>
        <dbReference type="Proteomes" id="UP000218689"/>
    </source>
</evidence>
<dbReference type="Gene3D" id="3.40.50.10490">
    <property type="entry name" value="Glucose-6-phosphate isomerase like protein, domain 1"/>
    <property type="match status" value="1"/>
</dbReference>
<comment type="caution">
    <text evidence="3">The sequence shown here is derived from an EMBL/GenBank/DDBJ whole genome shotgun (WGS) entry which is preliminary data.</text>
</comment>
<dbReference type="GO" id="GO:1901135">
    <property type="term" value="P:carbohydrate derivative metabolic process"/>
    <property type="evidence" value="ECO:0007669"/>
    <property type="project" value="InterPro"/>
</dbReference>
<dbReference type="Pfam" id="PF01380">
    <property type="entry name" value="SIS"/>
    <property type="match status" value="1"/>
</dbReference>
<dbReference type="RefSeq" id="WP_094784774.1">
    <property type="nucleotide sequence ID" value="NZ_BEDT01000003.1"/>
</dbReference>
<evidence type="ECO:0000313" key="3">
    <source>
        <dbReference type="EMBL" id="GAX47726.1"/>
    </source>
</evidence>
<dbReference type="OrthoDB" id="3684496at2"/>
<dbReference type="InterPro" id="IPR046348">
    <property type="entry name" value="SIS_dom_sf"/>
</dbReference>
<evidence type="ECO:0000259" key="2">
    <source>
        <dbReference type="PROSITE" id="PS51464"/>
    </source>
</evidence>
<dbReference type="InterPro" id="IPR009057">
    <property type="entry name" value="Homeodomain-like_sf"/>
</dbReference>
<proteinExistence type="predicted"/>
<dbReference type="PROSITE" id="PS51464">
    <property type="entry name" value="SIS"/>
    <property type="match status" value="1"/>
</dbReference>
<dbReference type="PROSITE" id="PS51071">
    <property type="entry name" value="HTH_RPIR"/>
    <property type="match status" value="1"/>
</dbReference>
<dbReference type="GO" id="GO:0003677">
    <property type="term" value="F:DNA binding"/>
    <property type="evidence" value="ECO:0007669"/>
    <property type="project" value="InterPro"/>
</dbReference>
<dbReference type="InterPro" id="IPR001347">
    <property type="entry name" value="SIS_dom"/>
</dbReference>
<accession>A0A224X504</accession>
<dbReference type="Pfam" id="PF01418">
    <property type="entry name" value="HTH_6"/>
    <property type="match status" value="1"/>
</dbReference>
<feature type="domain" description="HTH rpiR-type" evidence="1">
    <location>
        <begin position="3"/>
        <end position="77"/>
    </location>
</feature>
<dbReference type="GO" id="GO:0003700">
    <property type="term" value="F:DNA-binding transcription factor activity"/>
    <property type="evidence" value="ECO:0007669"/>
    <property type="project" value="InterPro"/>
</dbReference>
<dbReference type="InterPro" id="IPR047640">
    <property type="entry name" value="RpiR-like"/>
</dbReference>
<dbReference type="GO" id="GO:0097367">
    <property type="term" value="F:carbohydrate derivative binding"/>
    <property type="evidence" value="ECO:0007669"/>
    <property type="project" value="InterPro"/>
</dbReference>
<dbReference type="Gene3D" id="1.10.10.10">
    <property type="entry name" value="Winged helix-like DNA-binding domain superfamily/Winged helix DNA-binding domain"/>
    <property type="match status" value="1"/>
</dbReference>
<dbReference type="SUPFAM" id="SSF46689">
    <property type="entry name" value="Homeodomain-like"/>
    <property type="match status" value="1"/>
</dbReference>
<dbReference type="PANTHER" id="PTHR30514">
    <property type="entry name" value="GLUCOKINASE"/>
    <property type="match status" value="1"/>
</dbReference>
<keyword evidence="4" id="KW-1185">Reference proteome</keyword>
<dbReference type="Proteomes" id="UP000218689">
    <property type="component" value="Unassembled WGS sequence"/>
</dbReference>
<dbReference type="EMBL" id="BEDT01000003">
    <property type="protein sequence ID" value="GAX47726.1"/>
    <property type="molecule type" value="Genomic_DNA"/>
</dbReference>
<dbReference type="PANTHER" id="PTHR30514:SF1">
    <property type="entry name" value="HTH-TYPE TRANSCRIPTIONAL REGULATOR HEXR-RELATED"/>
    <property type="match status" value="1"/>
</dbReference>
<reference evidence="4" key="1">
    <citation type="submission" date="2017-08" db="EMBL/GenBank/DDBJ databases">
        <title>Draft genome sequence of Lactococcus sp. strain Rs-Y01, isolated from the gut of the lower termite Reticulitermes speratus.</title>
        <authorList>
            <person name="Ohkuma M."/>
            <person name="Yuki M."/>
        </authorList>
    </citation>
    <scope>NUCLEOTIDE SEQUENCE [LARGE SCALE GENOMIC DNA]</scope>
    <source>
        <strain evidence="4">Rs-Y01</strain>
    </source>
</reference>
<sequence length="255" mass="28689">MAITVLSQIKNNYHRLSEAEQQVINYCLNTKMIDLKLRLIEQEVHVSAPTIMRAINKIGYTSFTIFKHELALADSSANDYAPYESVEEIILNIQNDTQKTTTNINPNELNEIVKNILSAHRCFIIGVGSSSGIAKAFSKKIQQSGIWSNAFTEHSPISNIPFIANENDYILIFSLGGHEDYVTEAIFSSAIKNVKSGLISGNSDSELFQICDNNLMVSQSTPKRKRLRSRLQLEVIADILFETMLLKINTRYRLG</sequence>
<protein>
    <submittedName>
        <fullName evidence="3">Uncharacterized protein</fullName>
    </submittedName>
</protein>
<feature type="domain" description="SIS" evidence="2">
    <location>
        <begin position="112"/>
        <end position="250"/>
    </location>
</feature>
<dbReference type="AlphaFoldDB" id="A0A224X504"/>
<gene>
    <name evidence="3" type="ORF">RsY01_1327</name>
</gene>
<dbReference type="InterPro" id="IPR036388">
    <property type="entry name" value="WH-like_DNA-bd_sf"/>
</dbReference>
<organism evidence="3 4">
    <name type="scientific">Pseudolactococcus reticulitermitis</name>
    <dbReference type="NCBI Taxonomy" id="2025039"/>
    <lineage>
        <taxon>Bacteria</taxon>
        <taxon>Bacillati</taxon>
        <taxon>Bacillota</taxon>
        <taxon>Bacilli</taxon>
        <taxon>Lactobacillales</taxon>
        <taxon>Streptococcaceae</taxon>
        <taxon>Pseudolactococcus</taxon>
    </lineage>
</organism>